<geneLocation type="plasmid" evidence="3 4">
    <name>unnamed2</name>
</geneLocation>
<reference evidence="3 4" key="1">
    <citation type="submission" date="2018-09" db="EMBL/GenBank/DDBJ databases">
        <title>Whole genome sequencing of Citrobacter freundii AR_0116.</title>
        <authorList>
            <person name="Conlan S."/>
            <person name="Thomas P.J."/>
            <person name="Mullikin J."/>
            <person name="Frank K.M."/>
            <person name="Segre J.A."/>
        </authorList>
    </citation>
    <scope>NUCLEOTIDE SEQUENCE [LARGE SCALE GENOMIC DNA]</scope>
    <source>
        <strain evidence="3 4">AR_0116</strain>
        <plasmid evidence="3 4">unnamed2</plasmid>
    </source>
</reference>
<dbReference type="RefSeq" id="WP_119173747.1">
    <property type="nucleotide sequence ID" value="NZ_JADPEV010000012.1"/>
</dbReference>
<evidence type="ECO:0000256" key="1">
    <source>
        <dbReference type="SAM" id="SignalP"/>
    </source>
</evidence>
<dbReference type="CDD" id="cd03023">
    <property type="entry name" value="DsbA_Com1_like"/>
    <property type="match status" value="1"/>
</dbReference>
<dbReference type="EMBL" id="CP032180">
    <property type="protein sequence ID" value="AXZ45743.1"/>
    <property type="molecule type" value="Genomic_DNA"/>
</dbReference>
<dbReference type="Pfam" id="PF18312">
    <property type="entry name" value="ScsC_N"/>
    <property type="match status" value="1"/>
</dbReference>
<dbReference type="Proteomes" id="UP000263627">
    <property type="component" value="Plasmid unnamed2"/>
</dbReference>
<dbReference type="PROSITE" id="PS51257">
    <property type="entry name" value="PROKAR_LIPOPROTEIN"/>
    <property type="match status" value="1"/>
</dbReference>
<dbReference type="InterPro" id="IPR041205">
    <property type="entry name" value="ScsC_N"/>
</dbReference>
<gene>
    <name evidence="3" type="ORF">AM363_01570</name>
</gene>
<dbReference type="InterPro" id="IPR012336">
    <property type="entry name" value="Thioredoxin-like_fold"/>
</dbReference>
<feature type="signal peptide" evidence="1">
    <location>
        <begin position="1"/>
        <end position="23"/>
    </location>
</feature>
<dbReference type="Gene3D" id="3.40.30.10">
    <property type="entry name" value="Glutaredoxin"/>
    <property type="match status" value="1"/>
</dbReference>
<accession>A0AB33GUU9</accession>
<protein>
    <submittedName>
        <fullName evidence="3">DsbA family protein</fullName>
    </submittedName>
</protein>
<feature type="domain" description="Thioredoxin" evidence="2">
    <location>
        <begin position="36"/>
        <end position="260"/>
    </location>
</feature>
<evidence type="ECO:0000313" key="4">
    <source>
        <dbReference type="Proteomes" id="UP000263627"/>
    </source>
</evidence>
<keyword evidence="3" id="KW-0614">Plasmid</keyword>
<dbReference type="AlphaFoldDB" id="A0AB33GUU9"/>
<feature type="chain" id="PRO_5044326436" evidence="1">
    <location>
        <begin position="24"/>
        <end position="260"/>
    </location>
</feature>
<keyword evidence="1" id="KW-0732">Signal</keyword>
<organism evidence="3 4">
    <name type="scientific">Citrobacter freundii</name>
    <dbReference type="NCBI Taxonomy" id="546"/>
    <lineage>
        <taxon>Bacteria</taxon>
        <taxon>Pseudomonadati</taxon>
        <taxon>Pseudomonadota</taxon>
        <taxon>Gammaproteobacteria</taxon>
        <taxon>Enterobacterales</taxon>
        <taxon>Enterobacteriaceae</taxon>
        <taxon>Citrobacter</taxon>
        <taxon>Citrobacter freundii complex</taxon>
    </lineage>
</organism>
<evidence type="ECO:0000313" key="3">
    <source>
        <dbReference type="EMBL" id="AXZ45743.1"/>
    </source>
</evidence>
<evidence type="ECO:0000259" key="2">
    <source>
        <dbReference type="PROSITE" id="PS51352"/>
    </source>
</evidence>
<dbReference type="SUPFAM" id="SSF52833">
    <property type="entry name" value="Thioredoxin-like"/>
    <property type="match status" value="1"/>
</dbReference>
<dbReference type="InterPro" id="IPR013766">
    <property type="entry name" value="Thioredoxin_domain"/>
</dbReference>
<name>A0AB33GUU9_CITFR</name>
<dbReference type="InterPro" id="IPR036249">
    <property type="entry name" value="Thioredoxin-like_sf"/>
</dbReference>
<dbReference type="Pfam" id="PF13462">
    <property type="entry name" value="Thioredoxin_4"/>
    <property type="match status" value="1"/>
</dbReference>
<dbReference type="PROSITE" id="PS51352">
    <property type="entry name" value="THIOREDOXIN_2"/>
    <property type="match status" value="1"/>
</dbReference>
<sequence length="260" mass="28705">MKRTNLSLFIVATSCFVNPVAQASAQPSPFTPEQEARIGEIAADYLVAHPDVLVTVSKKLQEHQLQREQLRYAGRVMNNQRELLNDSDTPVIGPERAKVAVITFFDYQCVFCSKLAPALEKVMQTYPDVRYVFKELPIFGDRWENSLKAAERGLSVWKQKGAEGYMTYHSAIYKTGHDEGRLSTNDISEASRQAGWMGPGGENFTPALSRNKELAGKLGLTGTPGIIVMPVSGASPQKITVFPGFIPAERLQSAIEKASR</sequence>
<proteinExistence type="predicted"/>